<dbReference type="RefSeq" id="WP_107968361.1">
    <property type="nucleotide sequence ID" value="NZ_NWBU01000010.1"/>
</dbReference>
<dbReference type="GO" id="GO:0051287">
    <property type="term" value="F:NAD binding"/>
    <property type="evidence" value="ECO:0007669"/>
    <property type="project" value="InterPro"/>
</dbReference>
<dbReference type="OrthoDB" id="9787219at2"/>
<proteinExistence type="predicted"/>
<comment type="caution">
    <text evidence="4">The sequence shown here is derived from an EMBL/GenBank/DDBJ whole genome shotgun (WGS) entry which is preliminary data.</text>
</comment>
<feature type="domain" description="D-isomer specific 2-hydroxyacid dehydrogenase NAD-binding" evidence="3">
    <location>
        <begin position="102"/>
        <end position="273"/>
    </location>
</feature>
<dbReference type="EMBL" id="NWBU01000010">
    <property type="protein sequence ID" value="PTQ10010.1"/>
    <property type="molecule type" value="Genomic_DNA"/>
</dbReference>
<dbReference type="PROSITE" id="PS00671">
    <property type="entry name" value="D_2_HYDROXYACID_DH_3"/>
    <property type="match status" value="1"/>
</dbReference>
<evidence type="ECO:0000313" key="5">
    <source>
        <dbReference type="Proteomes" id="UP000244162"/>
    </source>
</evidence>
<keyword evidence="2" id="KW-0520">NAD</keyword>
<organism evidence="4 5">
    <name type="scientific">Sphingomonas oleivorans</name>
    <dbReference type="NCBI Taxonomy" id="1735121"/>
    <lineage>
        <taxon>Bacteria</taxon>
        <taxon>Pseudomonadati</taxon>
        <taxon>Pseudomonadota</taxon>
        <taxon>Alphaproteobacteria</taxon>
        <taxon>Sphingomonadales</taxon>
        <taxon>Sphingomonadaceae</taxon>
        <taxon>Sphingomonas</taxon>
    </lineage>
</organism>
<dbReference type="Proteomes" id="UP000244162">
    <property type="component" value="Unassembled WGS sequence"/>
</dbReference>
<dbReference type="InterPro" id="IPR006140">
    <property type="entry name" value="D-isomer_DH_NAD-bd"/>
</dbReference>
<sequence>MSLLYRADPQRGRQWQALFAAEAPDIAFHLWPDMGDPAAIRYLAAWAPPAETFAELPALEVVFSIGAGIDQLDLSRIPGHVRVVRMVEPGIVSGMTEYACLAVLSLHRHMPHYRAAQQEARWAPLRLVPAAERRVGVMGLGQLGRATLAALRPFGFPLAGWSRSPHDIPGVQCFAGEDGLNAFLARTDILLCMLPLTEETRGILSRDLFARLPEGAMLVNAGRGGHLVEADLLAALDEGRLSSAMLDVLEQEPAAPDHPFWRDSRIVITPHVGAMTQADSAARMLIANIRAHRAGRPMTGEIARTLGY</sequence>
<keyword evidence="4" id="KW-0670">Pyruvate</keyword>
<name>A0A2T5FW55_9SPHN</name>
<evidence type="ECO:0000259" key="3">
    <source>
        <dbReference type="Pfam" id="PF02826"/>
    </source>
</evidence>
<evidence type="ECO:0000256" key="1">
    <source>
        <dbReference type="ARBA" id="ARBA00023002"/>
    </source>
</evidence>
<keyword evidence="1" id="KW-0560">Oxidoreductase</keyword>
<evidence type="ECO:0000256" key="2">
    <source>
        <dbReference type="ARBA" id="ARBA00023027"/>
    </source>
</evidence>
<dbReference type="Gene3D" id="3.40.50.720">
    <property type="entry name" value="NAD(P)-binding Rossmann-like Domain"/>
    <property type="match status" value="2"/>
</dbReference>
<dbReference type="SUPFAM" id="SSF52283">
    <property type="entry name" value="Formate/glycerate dehydrogenase catalytic domain-like"/>
    <property type="match status" value="1"/>
</dbReference>
<dbReference type="PANTHER" id="PTHR43333">
    <property type="entry name" value="2-HACID_DH_C DOMAIN-CONTAINING PROTEIN"/>
    <property type="match status" value="1"/>
</dbReference>
<gene>
    <name evidence="4" type="ORF">CLG96_12765</name>
</gene>
<dbReference type="InterPro" id="IPR029753">
    <property type="entry name" value="D-isomer_DH_CS"/>
</dbReference>
<protein>
    <submittedName>
        <fullName evidence="4">Glyoxylate/hydroxypyruvate reductase A</fullName>
    </submittedName>
</protein>
<dbReference type="PANTHER" id="PTHR43333:SF1">
    <property type="entry name" value="D-ISOMER SPECIFIC 2-HYDROXYACID DEHYDROGENASE NAD-BINDING DOMAIN-CONTAINING PROTEIN"/>
    <property type="match status" value="1"/>
</dbReference>
<keyword evidence="5" id="KW-1185">Reference proteome</keyword>
<dbReference type="Pfam" id="PF02826">
    <property type="entry name" value="2-Hacid_dh_C"/>
    <property type="match status" value="1"/>
</dbReference>
<dbReference type="SUPFAM" id="SSF51735">
    <property type="entry name" value="NAD(P)-binding Rossmann-fold domains"/>
    <property type="match status" value="1"/>
</dbReference>
<accession>A0A2T5FW55</accession>
<reference evidence="4 5" key="1">
    <citation type="submission" date="2017-09" db="EMBL/GenBank/DDBJ databases">
        <title>Sphingomonas panjinensis sp.nov., isolated from oil-contaminated soil.</title>
        <authorList>
            <person name="Wang L."/>
            <person name="Chen L."/>
        </authorList>
    </citation>
    <scope>NUCLEOTIDE SEQUENCE [LARGE SCALE GENOMIC DNA]</scope>
    <source>
        <strain evidence="4 5">FW-11</strain>
    </source>
</reference>
<dbReference type="CDD" id="cd12164">
    <property type="entry name" value="GDH_like_2"/>
    <property type="match status" value="1"/>
</dbReference>
<evidence type="ECO:0000313" key="4">
    <source>
        <dbReference type="EMBL" id="PTQ10010.1"/>
    </source>
</evidence>
<dbReference type="InterPro" id="IPR036291">
    <property type="entry name" value="NAD(P)-bd_dom_sf"/>
</dbReference>
<dbReference type="AlphaFoldDB" id="A0A2T5FW55"/>
<dbReference type="GO" id="GO:0016616">
    <property type="term" value="F:oxidoreductase activity, acting on the CH-OH group of donors, NAD or NADP as acceptor"/>
    <property type="evidence" value="ECO:0007669"/>
    <property type="project" value="UniProtKB-ARBA"/>
</dbReference>